<evidence type="ECO:0000313" key="20">
    <source>
        <dbReference type="Proteomes" id="UP000013015"/>
    </source>
</evidence>
<evidence type="ECO:0000256" key="9">
    <source>
        <dbReference type="ARBA" id="ARBA00022505"/>
    </source>
</evidence>
<dbReference type="InterPro" id="IPR006655">
    <property type="entry name" value="Mopterin_OxRdtase_prok_CS"/>
</dbReference>
<dbReference type="PANTHER" id="PTHR43105:SF2">
    <property type="entry name" value="RESPIRATORY NITRATE REDUCTASE 2 ALPHA CHAIN"/>
    <property type="match status" value="1"/>
</dbReference>
<dbReference type="PROSITE" id="PS51669">
    <property type="entry name" value="4FE4S_MOW_BIS_MGD"/>
    <property type="match status" value="1"/>
</dbReference>
<dbReference type="InterPro" id="IPR006656">
    <property type="entry name" value="Mopterin_OxRdtase"/>
</dbReference>
<evidence type="ECO:0000256" key="4">
    <source>
        <dbReference type="ARBA" id="ARBA00010312"/>
    </source>
</evidence>
<keyword evidence="11" id="KW-0249">Electron transport</keyword>
<comment type="caution">
    <text evidence="19">The sequence shown here is derived from an EMBL/GenBank/DDBJ whole genome shotgun (WGS) entry which is preliminary data.</text>
</comment>
<dbReference type="GO" id="GO:0042128">
    <property type="term" value="P:nitrate assimilation"/>
    <property type="evidence" value="ECO:0007669"/>
    <property type="project" value="UniProtKB-KW"/>
</dbReference>
<dbReference type="InterPro" id="IPR037943">
    <property type="entry name" value="MopB_CT_Nitrate-R-NarG-like"/>
</dbReference>
<dbReference type="NCBIfam" id="TIGR01580">
    <property type="entry name" value="narG"/>
    <property type="match status" value="1"/>
</dbReference>
<keyword evidence="14" id="KW-0411">Iron-sulfur</keyword>
<protein>
    <recommendedName>
        <fullName evidence="5">nitrate reductase (quinone)</fullName>
        <ecNumber evidence="5">1.7.5.1</ecNumber>
    </recommendedName>
</protein>
<evidence type="ECO:0000256" key="3">
    <source>
        <dbReference type="ARBA" id="ARBA00004202"/>
    </source>
</evidence>
<dbReference type="PROSITE" id="PS00551">
    <property type="entry name" value="MOLYBDOPTERIN_PROK_1"/>
    <property type="match status" value="1"/>
</dbReference>
<evidence type="ECO:0000256" key="17">
    <source>
        <dbReference type="ARBA" id="ARBA00048294"/>
    </source>
</evidence>
<dbReference type="GO" id="GO:0043546">
    <property type="term" value="F:molybdopterin cofactor binding"/>
    <property type="evidence" value="ECO:0007669"/>
    <property type="project" value="InterPro"/>
</dbReference>
<reference evidence="19 20" key="1">
    <citation type="submission" date="2013-03" db="EMBL/GenBank/DDBJ databases">
        <title>Reference genome for the Human Microbiome Project.</title>
        <authorList>
            <person name="Aqrawi P."/>
            <person name="Ayvaz T."/>
            <person name="Bess C."/>
            <person name="Blankenburg K."/>
            <person name="Coyle M."/>
            <person name="Deng J."/>
            <person name="Forbes L."/>
            <person name="Fowler G."/>
            <person name="Francisco L."/>
            <person name="Fu Q."/>
            <person name="Gibbs R."/>
            <person name="Gross S."/>
            <person name="Gubbala S."/>
            <person name="Hale W."/>
            <person name="Hemphill L."/>
            <person name="Highlander S."/>
            <person name="Hirani K."/>
            <person name="Jackson L."/>
            <person name="Jakkamsetti A."/>
            <person name="Javaid M."/>
            <person name="Jayaseelan J.C."/>
            <person name="Jiang H."/>
            <person name="Joshi V."/>
            <person name="Korchina V."/>
            <person name="Kovar C."/>
            <person name="Lara F."/>
            <person name="Lee S."/>
            <person name="Liu Y."/>
            <person name="Mata R."/>
            <person name="Mathew T."/>
            <person name="Munidasa M."/>
            <person name="Muzny D."/>
            <person name="Nazareth L."/>
            <person name="Ngo R."/>
            <person name="Nguyen L."/>
            <person name="Nguyen N."/>
            <person name="Okwuonu G."/>
            <person name="Ongeri F."/>
            <person name="Palculict T."/>
            <person name="Patil S."/>
            <person name="Petrosino J."/>
            <person name="Pham C."/>
            <person name="Pham P."/>
            <person name="Pu L.-L."/>
            <person name="Qin X."/>
            <person name="Qu J."/>
            <person name="Reid J."/>
            <person name="Ross M."/>
            <person name="Ruth R."/>
            <person name="Saada N."/>
            <person name="San Lucas F."/>
            <person name="Santibanez J."/>
            <person name="Shang Y."/>
            <person name="Simmons D."/>
            <person name="Song X.-Z."/>
            <person name="Tang L.-Y."/>
            <person name="Thornton R."/>
            <person name="Warren J."/>
            <person name="Weissenberger G."/>
            <person name="Wilczek-Boney K."/>
            <person name="Worley K."/>
            <person name="Youmans B."/>
            <person name="Zhang J."/>
            <person name="Zhang L."/>
            <person name="Zhao Z."/>
            <person name="Zhou C."/>
            <person name="Zhu D."/>
            <person name="Zhu Y."/>
        </authorList>
    </citation>
    <scope>NUCLEOTIDE SEQUENCE [LARGE SCALE GENOMIC DNA]</scope>
    <source>
        <strain evidence="19 20">F0333</strain>
    </source>
</reference>
<evidence type="ECO:0000256" key="7">
    <source>
        <dbReference type="ARBA" id="ARBA00022475"/>
    </source>
</evidence>
<evidence type="ECO:0000256" key="6">
    <source>
        <dbReference type="ARBA" id="ARBA00022448"/>
    </source>
</evidence>
<dbReference type="InterPro" id="IPR006657">
    <property type="entry name" value="MoPterin_dinucl-bd_dom"/>
</dbReference>
<dbReference type="PROSITE" id="PS00490">
    <property type="entry name" value="MOLYBDOPTERIN_PROK_2"/>
    <property type="match status" value="1"/>
</dbReference>
<keyword evidence="10" id="KW-0479">Metal-binding</keyword>
<evidence type="ECO:0000256" key="2">
    <source>
        <dbReference type="ARBA" id="ARBA00001966"/>
    </source>
</evidence>
<dbReference type="AlphaFoldDB" id="N6X475"/>
<comment type="subcellular location">
    <subcellularLocation>
        <location evidence="3">Cell membrane</location>
        <topology evidence="3">Peripheral membrane protein</topology>
    </subcellularLocation>
</comment>
<evidence type="ECO:0000256" key="12">
    <source>
        <dbReference type="ARBA" id="ARBA00023002"/>
    </source>
</evidence>
<dbReference type="Gene3D" id="3.40.50.12440">
    <property type="match status" value="1"/>
</dbReference>
<comment type="cofactor">
    <cofactor evidence="2">
        <name>[4Fe-4S] cluster</name>
        <dbReference type="ChEBI" id="CHEBI:49883"/>
    </cofactor>
</comment>
<dbReference type="GO" id="GO:0046872">
    <property type="term" value="F:metal ion binding"/>
    <property type="evidence" value="ECO:0007669"/>
    <property type="project" value="UniProtKB-KW"/>
</dbReference>
<evidence type="ECO:0000256" key="10">
    <source>
        <dbReference type="ARBA" id="ARBA00022723"/>
    </source>
</evidence>
<dbReference type="CDD" id="cd02776">
    <property type="entry name" value="MopB_CT_Nitrate-R-NarG-like"/>
    <property type="match status" value="1"/>
</dbReference>
<name>N6X475_9ACTO</name>
<dbReference type="GO" id="GO:0009325">
    <property type="term" value="C:nitrate reductase complex"/>
    <property type="evidence" value="ECO:0007669"/>
    <property type="project" value="InterPro"/>
</dbReference>
<dbReference type="InterPro" id="IPR027467">
    <property type="entry name" value="MopterinOxRdtase_cofactor_BS"/>
</dbReference>
<dbReference type="RefSeq" id="WP_005963125.1">
    <property type="nucleotide sequence ID" value="NZ_CP040505.1"/>
</dbReference>
<dbReference type="GO" id="GO:0051539">
    <property type="term" value="F:4 iron, 4 sulfur cluster binding"/>
    <property type="evidence" value="ECO:0007669"/>
    <property type="project" value="UniProtKB-KW"/>
</dbReference>
<keyword evidence="20" id="KW-1185">Reference proteome</keyword>
<dbReference type="Proteomes" id="UP000013015">
    <property type="component" value="Unassembled WGS sequence"/>
</dbReference>
<feature type="domain" description="4Fe-4S Mo/W bis-MGD-type" evidence="18">
    <location>
        <begin position="53"/>
        <end position="117"/>
    </location>
</feature>
<dbReference type="Pfam" id="PF00384">
    <property type="entry name" value="Molybdopterin"/>
    <property type="match status" value="1"/>
</dbReference>
<evidence type="ECO:0000256" key="5">
    <source>
        <dbReference type="ARBA" id="ARBA00012500"/>
    </source>
</evidence>
<evidence type="ECO:0000256" key="14">
    <source>
        <dbReference type="ARBA" id="ARBA00023014"/>
    </source>
</evidence>
<dbReference type="EMBL" id="AQHZ01000016">
    <property type="protein sequence ID" value="ENO18202.1"/>
    <property type="molecule type" value="Genomic_DNA"/>
</dbReference>
<evidence type="ECO:0000256" key="16">
    <source>
        <dbReference type="ARBA" id="ARBA00023136"/>
    </source>
</evidence>
<comment type="similarity">
    <text evidence="4">Belongs to the prokaryotic molybdopterin-containing oxidoreductase family.</text>
</comment>
<comment type="catalytic activity">
    <reaction evidence="17">
        <text>nitrate + a quinol = a quinone + nitrite + H2O</text>
        <dbReference type="Rhea" id="RHEA:56144"/>
        <dbReference type="ChEBI" id="CHEBI:15377"/>
        <dbReference type="ChEBI" id="CHEBI:16301"/>
        <dbReference type="ChEBI" id="CHEBI:17632"/>
        <dbReference type="ChEBI" id="CHEBI:24646"/>
        <dbReference type="ChEBI" id="CHEBI:132124"/>
        <dbReference type="EC" id="1.7.5.1"/>
    </reaction>
</comment>
<dbReference type="PANTHER" id="PTHR43105">
    <property type="entry name" value="RESPIRATORY NITRATE REDUCTASE"/>
    <property type="match status" value="1"/>
</dbReference>
<sequence length="1253" mass="139775">MTSTTPSPKATGAALFAMGSWLRRGTASKDARQLFLEGGREADEFYRQRHHYDKVVRSTHGVNCTGSCSWKVYVKDGVITWESQATDYPSTGPNMPDYEPRGCPRGAAFSWYEYSPTRIKYPYARGVLVDMFREAKARLGDPVLAWGDIVSDPKKAKAYKSQRGRGGMVRVSWEEAIEMMASAYVWTVKTWGPDRCAGFTVIPAMSMVSYGAGARFHQLIGGTMLSFYDWYADLPPASPQVFGDQTDVSEAGDWYNAQYLIMWGTNLPLTRTPDAHFMTEARYHGQKVIVVSPDYAENTKFSDEWLRVHPGTDAALAEGMAHVVFKEFYVDKREKFFADYVTRYSDCPFLVNLDEVEEKALEGVVGAEGLTSSYAPGKFLTASMMPEGTTERSEHNEHRPLVIEADGTVKDPGGTLADHYGEEGVGKWNLKLEGVEPVLSMMDTNEWEPVEVLLNRFDLPSSQGTESVGAGVVRRGVPARRINGRLVTTVFDLMLAQHAVEREGLPGQWPSGYDDPSCPATPAWQETITGVPAAACEKIGREFALNALASEGRSMILMGAGTNHYFHSDLMYRGFLTLTTICACEGRNGGGWAHYVGQEKVRPITGWQQYALALDWQRPPRQMISTGWYYMTTSQWRYDGARADAMAHPLGAGKLEGMTIADTLVEAAQRGWMPSFPAYDRSPLELGRQAKEAGMAPADYVAQELNEGRLKFAVTNPDSPENFPRILANWRTNLLGSSAKGTEFFLKHMLGAENSVNAEELPEGSRPHSIEWRDEAAEGKLDLMWVADFRNTSTTLHSDIVLPAATWYEKEDLSSTDMHPYVHSFNAAVKPPWEARTDFEIYRSLAKVFSRFAKDHLGTQLDVMSIPLFHDTPDEYTLKNGMVPERKGWHPGVDMPKVIPIERDYTMIGTKFERLGPLAKKAGLVQKGVSFDPSIEVDKLGDLNGRAPMDGLPGEGSALLDSAVKAADMILMFSGTTNGRLAYTGFKDLERRTGTKMAQLAEGDEEKRITFADTTIQPRSVITSPEWTGSETGGRRYSAFCQNIEQSRPWHTLTGRPQFYIDHDWIQNLGESLPVFRPPLDMAHMYGEKPVGHVGTSQEGTAEVAVRYLTIHNKWSIHSQYFDNPYMLTLGRAGQTIWMSPQDAEKIGVKDNEWVEAYNRNGIVSARAVVSHRIPEGTVFMHHAQERMVGTPLTERTGKRGGIHNSLTRIAIKPTHMAGGYGQISFAFNYYGPTGNQRDEVTVIRRRNQEVQY</sequence>
<evidence type="ECO:0000256" key="13">
    <source>
        <dbReference type="ARBA" id="ARBA00023004"/>
    </source>
</evidence>
<dbReference type="GO" id="GO:0160182">
    <property type="term" value="F:nitrate reductase (quinone) activity"/>
    <property type="evidence" value="ECO:0007669"/>
    <property type="project" value="UniProtKB-EC"/>
</dbReference>
<dbReference type="SMART" id="SM00926">
    <property type="entry name" value="Molybdop_Fe4S4"/>
    <property type="match status" value="1"/>
</dbReference>
<keyword evidence="8" id="KW-0004">4Fe-4S</keyword>
<evidence type="ECO:0000256" key="1">
    <source>
        <dbReference type="ARBA" id="ARBA00001942"/>
    </source>
</evidence>
<comment type="cofactor">
    <cofactor evidence="1">
        <name>Mo-bis(molybdopterin guanine dinucleotide)</name>
        <dbReference type="ChEBI" id="CHEBI:60539"/>
    </cofactor>
</comment>
<evidence type="ECO:0000259" key="18">
    <source>
        <dbReference type="PROSITE" id="PS51669"/>
    </source>
</evidence>
<keyword evidence="16" id="KW-0472">Membrane</keyword>
<dbReference type="InterPro" id="IPR050123">
    <property type="entry name" value="Prok_molybdopt-oxidoreductase"/>
</dbReference>
<evidence type="ECO:0000256" key="15">
    <source>
        <dbReference type="ARBA" id="ARBA00023063"/>
    </source>
</evidence>
<keyword evidence="12 19" id="KW-0560">Oxidoreductase</keyword>
<dbReference type="EC" id="1.7.5.1" evidence="5"/>
<dbReference type="SUPFAM" id="SSF50692">
    <property type="entry name" value="ADC-like"/>
    <property type="match status" value="1"/>
</dbReference>
<accession>N6X475</accession>
<dbReference type="GO" id="GO:0005886">
    <property type="term" value="C:plasma membrane"/>
    <property type="evidence" value="ECO:0007669"/>
    <property type="project" value="UniProtKB-SubCell"/>
</dbReference>
<gene>
    <name evidence="19" type="primary">narG</name>
    <name evidence="19" type="ORF">HMPREF9004_1063</name>
</gene>
<dbReference type="InterPro" id="IPR006468">
    <property type="entry name" value="NarG"/>
</dbReference>
<dbReference type="PATRIC" id="fig|888050.3.peg.1009"/>
<proteinExistence type="inferred from homology"/>
<keyword evidence="9" id="KW-0500">Molybdenum</keyword>
<dbReference type="STRING" id="888050.HMPREF9004_1063"/>
<dbReference type="InterPro" id="IPR009010">
    <property type="entry name" value="Asp_de-COase-like_dom_sf"/>
</dbReference>
<dbReference type="Pfam" id="PF01568">
    <property type="entry name" value="Molydop_binding"/>
    <property type="match status" value="1"/>
</dbReference>
<organism evidence="19 20">
    <name type="scientific">Schaalia cardiffensis F0333</name>
    <dbReference type="NCBI Taxonomy" id="888050"/>
    <lineage>
        <taxon>Bacteria</taxon>
        <taxon>Bacillati</taxon>
        <taxon>Actinomycetota</taxon>
        <taxon>Actinomycetes</taxon>
        <taxon>Actinomycetales</taxon>
        <taxon>Actinomycetaceae</taxon>
        <taxon>Schaalia</taxon>
    </lineage>
</organism>
<evidence type="ECO:0000256" key="8">
    <source>
        <dbReference type="ARBA" id="ARBA00022485"/>
    </source>
</evidence>
<evidence type="ECO:0000313" key="19">
    <source>
        <dbReference type="EMBL" id="ENO18202.1"/>
    </source>
</evidence>
<dbReference type="HOGENOM" id="CLU_000422_14_1_11"/>
<dbReference type="SUPFAM" id="SSF53706">
    <property type="entry name" value="Formate dehydrogenase/DMSO reductase, domains 1-3"/>
    <property type="match status" value="1"/>
</dbReference>
<keyword evidence="15" id="KW-0534">Nitrate assimilation</keyword>
<keyword evidence="7" id="KW-1003">Cell membrane</keyword>
<keyword evidence="6" id="KW-0813">Transport</keyword>
<dbReference type="eggNOG" id="COG5013">
    <property type="taxonomic scope" value="Bacteria"/>
</dbReference>
<dbReference type="InterPro" id="IPR006963">
    <property type="entry name" value="Mopterin_OxRdtase_4Fe-4S_dom"/>
</dbReference>
<dbReference type="OrthoDB" id="9759518at2"/>
<keyword evidence="13" id="KW-0408">Iron</keyword>
<evidence type="ECO:0000256" key="11">
    <source>
        <dbReference type="ARBA" id="ARBA00022982"/>
    </source>
</evidence>